<evidence type="ECO:0000313" key="3">
    <source>
        <dbReference type="Proteomes" id="UP000245119"/>
    </source>
</evidence>
<sequence>MWDGEANIFEWGGCPVCPSSSYATAPHAILHPPPPTHSPHTHPTPTPTQSSTPTKPTPHHPTSPQTRHPTNLSPPLDLLNPFVLLLIPLEYNGADQFILMVGRQLRQPTPFASLCSWCFVRCVPAITTFHPVLAWLSRYGSLRNNDKSDAQAYFNKSSKLNKSNKLPGSQKRVAKCDKEIRQVTFNRPEVIVARFTTGARGTSASDKDARAESVVT</sequence>
<protein>
    <submittedName>
        <fullName evidence="2">Uncharacterized protein</fullName>
    </submittedName>
</protein>
<dbReference type="EMBL" id="PZQS01000008">
    <property type="protein sequence ID" value="PVD25802.1"/>
    <property type="molecule type" value="Genomic_DNA"/>
</dbReference>
<feature type="compositionally biased region" description="Pro residues" evidence="1">
    <location>
        <begin position="31"/>
        <end position="46"/>
    </location>
</feature>
<dbReference type="AlphaFoldDB" id="A0A2T7NXD0"/>
<evidence type="ECO:0000313" key="2">
    <source>
        <dbReference type="EMBL" id="PVD25802.1"/>
    </source>
</evidence>
<evidence type="ECO:0000256" key="1">
    <source>
        <dbReference type="SAM" id="MobiDB-lite"/>
    </source>
</evidence>
<keyword evidence="3" id="KW-1185">Reference proteome</keyword>
<reference evidence="2 3" key="1">
    <citation type="submission" date="2018-04" db="EMBL/GenBank/DDBJ databases">
        <title>The genome of golden apple snail Pomacea canaliculata provides insight into stress tolerance and invasive adaptation.</title>
        <authorList>
            <person name="Liu C."/>
            <person name="Liu B."/>
            <person name="Ren Y."/>
            <person name="Zhang Y."/>
            <person name="Wang H."/>
            <person name="Li S."/>
            <person name="Jiang F."/>
            <person name="Yin L."/>
            <person name="Zhang G."/>
            <person name="Qian W."/>
            <person name="Fan W."/>
        </authorList>
    </citation>
    <scope>NUCLEOTIDE SEQUENCE [LARGE SCALE GENOMIC DNA]</scope>
    <source>
        <strain evidence="2">SZHN2017</strain>
        <tissue evidence="2">Muscle</tissue>
    </source>
</reference>
<dbReference type="Proteomes" id="UP000245119">
    <property type="component" value="Linkage Group LG8"/>
</dbReference>
<accession>A0A2T7NXD0</accession>
<proteinExistence type="predicted"/>
<name>A0A2T7NXD0_POMCA</name>
<organism evidence="2 3">
    <name type="scientific">Pomacea canaliculata</name>
    <name type="common">Golden apple snail</name>
    <dbReference type="NCBI Taxonomy" id="400727"/>
    <lineage>
        <taxon>Eukaryota</taxon>
        <taxon>Metazoa</taxon>
        <taxon>Spiralia</taxon>
        <taxon>Lophotrochozoa</taxon>
        <taxon>Mollusca</taxon>
        <taxon>Gastropoda</taxon>
        <taxon>Caenogastropoda</taxon>
        <taxon>Architaenioglossa</taxon>
        <taxon>Ampullarioidea</taxon>
        <taxon>Ampullariidae</taxon>
        <taxon>Pomacea</taxon>
    </lineage>
</organism>
<feature type="region of interest" description="Disordered" evidence="1">
    <location>
        <begin position="28"/>
        <end position="72"/>
    </location>
</feature>
<feature type="compositionally biased region" description="Low complexity" evidence="1">
    <location>
        <begin position="62"/>
        <end position="72"/>
    </location>
</feature>
<gene>
    <name evidence="2" type="ORF">C0Q70_13462</name>
</gene>
<comment type="caution">
    <text evidence="2">The sequence shown here is derived from an EMBL/GenBank/DDBJ whole genome shotgun (WGS) entry which is preliminary data.</text>
</comment>